<feature type="transmembrane region" description="Helical" evidence="7">
    <location>
        <begin position="243"/>
        <end position="265"/>
    </location>
</feature>
<dbReference type="PANTHER" id="PTHR23501">
    <property type="entry name" value="MAJOR FACILITATOR SUPERFAMILY"/>
    <property type="match status" value="1"/>
</dbReference>
<dbReference type="PROSITE" id="PS50850">
    <property type="entry name" value="MFS"/>
    <property type="match status" value="1"/>
</dbReference>
<feature type="compositionally biased region" description="Polar residues" evidence="6">
    <location>
        <begin position="31"/>
        <end position="46"/>
    </location>
</feature>
<evidence type="ECO:0000256" key="3">
    <source>
        <dbReference type="ARBA" id="ARBA00022692"/>
    </source>
</evidence>
<dbReference type="Gene3D" id="1.20.1250.20">
    <property type="entry name" value="MFS general substrate transporter like domains"/>
    <property type="match status" value="1"/>
</dbReference>
<keyword evidence="10" id="KW-1185">Reference proteome</keyword>
<feature type="transmembrane region" description="Helical" evidence="7">
    <location>
        <begin position="286"/>
        <end position="304"/>
    </location>
</feature>
<dbReference type="GO" id="GO:0022857">
    <property type="term" value="F:transmembrane transporter activity"/>
    <property type="evidence" value="ECO:0007669"/>
    <property type="project" value="InterPro"/>
</dbReference>
<dbReference type="FunFam" id="1.20.1720.10:FF:000012">
    <property type="entry name" value="MFS toxin efflux pump (AflT)"/>
    <property type="match status" value="1"/>
</dbReference>
<dbReference type="InterPro" id="IPR020846">
    <property type="entry name" value="MFS_dom"/>
</dbReference>
<dbReference type="AlphaFoldDB" id="A0A1Y2A8C2"/>
<dbReference type="Proteomes" id="UP000193144">
    <property type="component" value="Unassembled WGS sequence"/>
</dbReference>
<reference evidence="9 10" key="1">
    <citation type="submission" date="2016-07" db="EMBL/GenBank/DDBJ databases">
        <title>Pervasive Adenine N6-methylation of Active Genes in Fungi.</title>
        <authorList>
            <consortium name="DOE Joint Genome Institute"/>
            <person name="Mondo S.J."/>
            <person name="Dannebaum R.O."/>
            <person name="Kuo R.C."/>
            <person name="Labutti K."/>
            <person name="Haridas S."/>
            <person name="Kuo A."/>
            <person name="Salamov A."/>
            <person name="Ahrendt S.R."/>
            <person name="Lipzen A."/>
            <person name="Sullivan W."/>
            <person name="Andreopoulos W.B."/>
            <person name="Clum A."/>
            <person name="Lindquist E."/>
            <person name="Daum C."/>
            <person name="Ramamoorthy G.K."/>
            <person name="Gryganskyi A."/>
            <person name="Culley D."/>
            <person name="Magnuson J.K."/>
            <person name="James T.Y."/>
            <person name="O'Malley M.A."/>
            <person name="Stajich J.E."/>
            <person name="Spatafora J.W."/>
            <person name="Visel A."/>
            <person name="Grigoriev I.V."/>
        </authorList>
    </citation>
    <scope>NUCLEOTIDE SEQUENCE [LARGE SCALE GENOMIC DNA]</scope>
    <source>
        <strain evidence="9 10">CBS 115471</strain>
    </source>
</reference>
<feature type="transmembrane region" description="Helical" evidence="7">
    <location>
        <begin position="155"/>
        <end position="174"/>
    </location>
</feature>
<feature type="compositionally biased region" description="Basic and acidic residues" evidence="6">
    <location>
        <begin position="1"/>
        <end position="11"/>
    </location>
</feature>
<name>A0A1Y2A8C2_9PLEO</name>
<comment type="subcellular location">
    <subcellularLocation>
        <location evidence="1">Membrane</location>
        <topology evidence="1">Multi-pass membrane protein</topology>
    </subcellularLocation>
</comment>
<feature type="compositionally biased region" description="Basic and acidic residues" evidence="6">
    <location>
        <begin position="50"/>
        <end position="59"/>
    </location>
</feature>
<organism evidence="9 10">
    <name type="scientific">Clohesyomyces aquaticus</name>
    <dbReference type="NCBI Taxonomy" id="1231657"/>
    <lineage>
        <taxon>Eukaryota</taxon>
        <taxon>Fungi</taxon>
        <taxon>Dikarya</taxon>
        <taxon>Ascomycota</taxon>
        <taxon>Pezizomycotina</taxon>
        <taxon>Dothideomycetes</taxon>
        <taxon>Pleosporomycetidae</taxon>
        <taxon>Pleosporales</taxon>
        <taxon>Lindgomycetaceae</taxon>
        <taxon>Clohesyomyces</taxon>
    </lineage>
</organism>
<dbReference type="Gene3D" id="1.20.1720.10">
    <property type="entry name" value="Multidrug resistance protein D"/>
    <property type="match status" value="1"/>
</dbReference>
<accession>A0A1Y2A8C2</accession>
<feature type="transmembrane region" description="Helical" evidence="7">
    <location>
        <begin position="87"/>
        <end position="113"/>
    </location>
</feature>
<feature type="domain" description="Major facilitator superfamily (MFS) profile" evidence="8">
    <location>
        <begin position="90"/>
        <end position="490"/>
    </location>
</feature>
<dbReference type="CDD" id="cd17502">
    <property type="entry name" value="MFS_Azr1_MDR_like"/>
    <property type="match status" value="1"/>
</dbReference>
<evidence type="ECO:0000256" key="7">
    <source>
        <dbReference type="SAM" id="Phobius"/>
    </source>
</evidence>
<evidence type="ECO:0000256" key="4">
    <source>
        <dbReference type="ARBA" id="ARBA00022989"/>
    </source>
</evidence>
<evidence type="ECO:0000256" key="6">
    <source>
        <dbReference type="SAM" id="MobiDB-lite"/>
    </source>
</evidence>
<evidence type="ECO:0000256" key="5">
    <source>
        <dbReference type="ARBA" id="ARBA00023136"/>
    </source>
</evidence>
<feature type="transmembrane region" description="Helical" evidence="7">
    <location>
        <begin position="211"/>
        <end position="231"/>
    </location>
</feature>
<feature type="transmembrane region" description="Helical" evidence="7">
    <location>
        <begin position="390"/>
        <end position="411"/>
    </location>
</feature>
<dbReference type="OrthoDB" id="10021397at2759"/>
<dbReference type="Pfam" id="PF07690">
    <property type="entry name" value="MFS_1"/>
    <property type="match status" value="1"/>
</dbReference>
<dbReference type="EMBL" id="MCFA01000005">
    <property type="protein sequence ID" value="ORY18766.1"/>
    <property type="molecule type" value="Genomic_DNA"/>
</dbReference>
<feature type="region of interest" description="Disordered" evidence="6">
    <location>
        <begin position="1"/>
        <end position="81"/>
    </location>
</feature>
<evidence type="ECO:0000313" key="9">
    <source>
        <dbReference type="EMBL" id="ORY18766.1"/>
    </source>
</evidence>
<dbReference type="SUPFAM" id="SSF103473">
    <property type="entry name" value="MFS general substrate transporter"/>
    <property type="match status" value="1"/>
</dbReference>
<feature type="transmembrane region" description="Helical" evidence="7">
    <location>
        <begin position="418"/>
        <end position="436"/>
    </location>
</feature>
<feature type="transmembrane region" description="Helical" evidence="7">
    <location>
        <begin position="180"/>
        <end position="204"/>
    </location>
</feature>
<evidence type="ECO:0000313" key="10">
    <source>
        <dbReference type="Proteomes" id="UP000193144"/>
    </source>
</evidence>
<keyword evidence="2" id="KW-0813">Transport</keyword>
<sequence>MESGTDLRPKEMGYLTPSSASAMSDDKDSKINGTGYSSEAHMNTIAQPVPHEKNAEKDTALTGSNEKANEHSSDEEDTTEYPSGTKLFCIVLALVLAIFLVSLDMTIIATAIPKITDDFGGLADVSWYGSAFFLTNGGFQSSWGKAYKFFALKPTFLLSILIFEIGSLICGVAPNSLCLIIGRAITGLGGAGIGTGAYTIIAFVTEPSKRAMYTGFVGISYGVAAVLGPLIGGAFAEKASWRWCFYINLPVGGISALIILITFHAPSGSKPVAATWREKLLHMDPVGVALIMGAIVSYILALQKGGQTEAWDNGEVIGLLVGFAVILVVFGVWEFFQGERAMIVPRLFKQRLIGVSCAYTFFFSGPYFLVIYYLPIYFQSVDNVSPTISGVYNLPLIISVTISMILSGIFVSKTGLTAPIEVLGAAFATIGAGLLYTLDVGTGTGKWIGYQIIGGVGWGAAIQLPIIVSQGSVDPMDISTATAIVICKSS</sequence>
<protein>
    <submittedName>
        <fullName evidence="9">Major facilitator superfamily domain-containing protein</fullName>
    </submittedName>
</protein>
<feature type="transmembrane region" description="Helical" evidence="7">
    <location>
        <begin position="316"/>
        <end position="336"/>
    </location>
</feature>
<keyword evidence="3 7" id="KW-0812">Transmembrane</keyword>
<dbReference type="InterPro" id="IPR036259">
    <property type="entry name" value="MFS_trans_sf"/>
</dbReference>
<comment type="caution">
    <text evidence="9">The sequence shown here is derived from an EMBL/GenBank/DDBJ whole genome shotgun (WGS) entry which is preliminary data.</text>
</comment>
<feature type="transmembrane region" description="Helical" evidence="7">
    <location>
        <begin position="448"/>
        <end position="468"/>
    </location>
</feature>
<dbReference type="PANTHER" id="PTHR23501:SF177">
    <property type="entry name" value="MAJOR FACILITATOR SUPERFAMILY (MFS) PROFILE DOMAIN-CONTAINING PROTEIN-RELATED"/>
    <property type="match status" value="1"/>
</dbReference>
<feature type="transmembrane region" description="Helical" evidence="7">
    <location>
        <begin position="357"/>
        <end position="378"/>
    </location>
</feature>
<keyword evidence="4 7" id="KW-1133">Transmembrane helix</keyword>
<keyword evidence="5 7" id="KW-0472">Membrane</keyword>
<evidence type="ECO:0000256" key="1">
    <source>
        <dbReference type="ARBA" id="ARBA00004141"/>
    </source>
</evidence>
<evidence type="ECO:0000256" key="2">
    <source>
        <dbReference type="ARBA" id="ARBA00022448"/>
    </source>
</evidence>
<dbReference type="GO" id="GO:0005886">
    <property type="term" value="C:plasma membrane"/>
    <property type="evidence" value="ECO:0007669"/>
    <property type="project" value="TreeGrafter"/>
</dbReference>
<gene>
    <name evidence="9" type="ORF">BCR34DRAFT_553422</name>
</gene>
<proteinExistence type="predicted"/>
<evidence type="ECO:0000259" key="8">
    <source>
        <dbReference type="PROSITE" id="PS50850"/>
    </source>
</evidence>
<dbReference type="InterPro" id="IPR011701">
    <property type="entry name" value="MFS"/>
</dbReference>